<organism evidence="1 2">
    <name type="scientific">Arthrobacter livingstonensis</name>
    <dbReference type="NCBI Taxonomy" id="670078"/>
    <lineage>
        <taxon>Bacteria</taxon>
        <taxon>Bacillati</taxon>
        <taxon>Actinomycetota</taxon>
        <taxon>Actinomycetes</taxon>
        <taxon>Micrococcales</taxon>
        <taxon>Micrococcaceae</taxon>
        <taxon>Arthrobacter</taxon>
    </lineage>
</organism>
<accession>A0A2V5L2Z9</accession>
<evidence type="ECO:0000313" key="1">
    <source>
        <dbReference type="EMBL" id="PYI64123.1"/>
    </source>
</evidence>
<dbReference type="AlphaFoldDB" id="A0A2V5L2Z9"/>
<dbReference type="EMBL" id="QJVD01000072">
    <property type="protein sequence ID" value="PYI64123.1"/>
    <property type="molecule type" value="Genomic_DNA"/>
</dbReference>
<keyword evidence="2" id="KW-1185">Reference proteome</keyword>
<sequence length="134" mass="14048">MAPAPFSCLGYQRLRPFCRIFAGPVLPSDLRALDVFPEALATAALGGAGFPGLGGTQSRLHSLLIGHAVETGSQHFSSLGQVIFEASLITQCFASVIFFGRVLLAALVSRAASTNIWVACVVSTRPAERSPCGE</sequence>
<protein>
    <submittedName>
        <fullName evidence="1">Uncharacterized protein</fullName>
    </submittedName>
</protein>
<reference evidence="1 2" key="1">
    <citation type="submission" date="2018-05" db="EMBL/GenBank/DDBJ databases">
        <title>Genetic diversity of glacier-inhabiting Cryobacterium bacteria in China and description of Cryobacterium mengkeensis sp. nov. and Arthrobacter glacialis sp. nov.</title>
        <authorList>
            <person name="Liu Q."/>
            <person name="Xin Y.-H."/>
        </authorList>
    </citation>
    <scope>NUCLEOTIDE SEQUENCE [LARGE SCALE GENOMIC DNA]</scope>
    <source>
        <strain evidence="1 2">LI2</strain>
    </source>
</reference>
<gene>
    <name evidence="1" type="ORF">CVV68_22655</name>
</gene>
<name>A0A2V5L2Z9_9MICC</name>
<dbReference type="Proteomes" id="UP000247832">
    <property type="component" value="Unassembled WGS sequence"/>
</dbReference>
<evidence type="ECO:0000313" key="2">
    <source>
        <dbReference type="Proteomes" id="UP000247832"/>
    </source>
</evidence>
<proteinExistence type="predicted"/>
<comment type="caution">
    <text evidence="1">The sequence shown here is derived from an EMBL/GenBank/DDBJ whole genome shotgun (WGS) entry which is preliminary data.</text>
</comment>